<comment type="similarity">
    <text evidence="2">Belongs to the DNA polymerase type-C family. DnaE2 subfamily.</text>
</comment>
<dbReference type="InterPro" id="IPR040982">
    <property type="entry name" value="DNA_pol3_finger"/>
</dbReference>
<dbReference type="Pfam" id="PF01336">
    <property type="entry name" value="tRNA_anti-codon"/>
    <property type="match status" value="1"/>
</dbReference>
<dbReference type="InterPro" id="IPR011708">
    <property type="entry name" value="DNA_pol3_alpha_NTPase_dom"/>
</dbReference>
<comment type="subcellular location">
    <subcellularLocation>
        <location evidence="1">Cytoplasm</location>
    </subcellularLocation>
</comment>
<comment type="catalytic activity">
    <reaction evidence="12">
        <text>DNA(n) + a 2'-deoxyribonucleoside 5'-triphosphate = DNA(n+1) + diphosphate</text>
        <dbReference type="Rhea" id="RHEA:22508"/>
        <dbReference type="Rhea" id="RHEA-COMP:17339"/>
        <dbReference type="Rhea" id="RHEA-COMP:17340"/>
        <dbReference type="ChEBI" id="CHEBI:33019"/>
        <dbReference type="ChEBI" id="CHEBI:61560"/>
        <dbReference type="ChEBI" id="CHEBI:173112"/>
        <dbReference type="EC" id="2.7.7.7"/>
    </reaction>
</comment>
<feature type="domain" description="Polymerase/histidinol phosphatase N-terminal" evidence="14">
    <location>
        <begin position="30"/>
        <end position="97"/>
    </location>
</feature>
<reference evidence="15 16" key="1">
    <citation type="submission" date="2019-10" db="EMBL/GenBank/DDBJ databases">
        <title>A soil myxobacterium in the family Polyangiaceae.</title>
        <authorList>
            <person name="Li Y."/>
            <person name="Wang J."/>
        </authorList>
    </citation>
    <scope>NUCLEOTIDE SEQUENCE [LARGE SCALE GENOMIC DNA]</scope>
    <source>
        <strain evidence="15 16">DSM 14734</strain>
    </source>
</reference>
<dbReference type="InterPro" id="IPR012340">
    <property type="entry name" value="NA-bd_OB-fold"/>
</dbReference>
<dbReference type="RefSeq" id="WP_153817999.1">
    <property type="nucleotide sequence ID" value="NZ_WJIE01000001.1"/>
</dbReference>
<dbReference type="Gene3D" id="1.10.150.870">
    <property type="match status" value="1"/>
</dbReference>
<dbReference type="Pfam" id="PF07733">
    <property type="entry name" value="DNA_pol3_alpha"/>
    <property type="match status" value="1"/>
</dbReference>
<dbReference type="Proteomes" id="UP000440224">
    <property type="component" value="Unassembled WGS sequence"/>
</dbReference>
<evidence type="ECO:0000256" key="6">
    <source>
        <dbReference type="ARBA" id="ARBA00022679"/>
    </source>
</evidence>
<dbReference type="OrthoDB" id="9803237at2"/>
<dbReference type="GO" id="GO:0006281">
    <property type="term" value="P:DNA repair"/>
    <property type="evidence" value="ECO:0007669"/>
    <property type="project" value="UniProtKB-KW"/>
</dbReference>
<dbReference type="InterPro" id="IPR029460">
    <property type="entry name" value="DNAPol_HHH"/>
</dbReference>
<evidence type="ECO:0000256" key="4">
    <source>
        <dbReference type="ARBA" id="ARBA00017273"/>
    </source>
</evidence>
<dbReference type="Gene3D" id="2.40.50.140">
    <property type="entry name" value="Nucleic acid-binding proteins"/>
    <property type="match status" value="1"/>
</dbReference>
<evidence type="ECO:0000313" key="16">
    <source>
        <dbReference type="Proteomes" id="UP000440224"/>
    </source>
</evidence>
<keyword evidence="5" id="KW-0963">Cytoplasm</keyword>
<sequence>MNRRRPALSVVSGGAPEPEPERSAEKPAFAELCARSAFSFLEGASQPEEMVRRAHELGLSSIAIADRDGLYGSARAHAEAKKLEQPYIVGSELTIEKDGEKRGSVVLLCQDHEGYSNLCRLLTLAHATHEKGTAGISIEEIGNLPRGLFALVPLATPALVNDALLGPLRDAFAERAFLAAYRHLDRGDAARLEAATRASARFDLPVVATARPLFHHGGRKPLADVLTCIRHKTTLDQAGALLAPNAEATLRSAASMRNLFRDEPAWVARTVEIAESCRFSLAEIRYHFPSEGLCLPGETPDDALRRLTYAGCKDRYPEGTPQRVAAQIEKELDLIKLLDVAPYFLSVHQIVSIARQKRILCQGRGSAANSAVCFVLGVTAVDPARSSLLFERFLSPERREPPDIDVDFEHERREEVIQAIYEMYGRDRSAMVSEVICYRGKSSLREVGKVFGLTTDQLDRLSGLAVWQEADTSEKKLAELGFDPSDTRLRQVIFLANALEGMPRHLSIHVGGFVLSAEPLHHVAPIEPARMPGRSVIPWDKDDLDELGFFKVDILALGMLTAIRKTLAMIHERARPNEPFDPIDALARVPPEDPAVYQAIGRADTVGVFQIESRAQMSMLPRLKPKTFYDLVIEVAIVRPGPIQGGMVHPYLRRRTGQEAPISPHPCLDGILARTLGVPLFQEQVMQIAMVGAGYTPGEADQLRRDMAAWKKHGRLARHRERLLRGFSEKGISARFAEQLYQQIHGFGEYGFPESHAASFALLVYASAWLKVHHQAAFTCALLNSQPMGFYSPSSLVQDAQRHGVIVRPVCVVASGWDHFLEDPGVIRLGMRLVKGFGWGGAAGVLRARAEAPFTGVADLVRRAGLQKNEVEALAEAGALEALVPSRREALWRARAPRLPDGLFANVPLEEEKDVGLPKMRPAEQLVLDYGRVGLSLHDHPLKHLRPRLEEEGTVTAASIKERRAGETVRVAGLVVGRQRPATASGVTFVTLEDETGVVNVIVRKDLFEASYAAARYAKIMAVRGRVEKQGEVVHVLAEALERLDAPGKRGVPTRSRDFH</sequence>
<dbReference type="NCBIfam" id="TIGR00594">
    <property type="entry name" value="polc"/>
    <property type="match status" value="1"/>
</dbReference>
<dbReference type="InterPro" id="IPR023073">
    <property type="entry name" value="DnaE2"/>
</dbReference>
<dbReference type="PANTHER" id="PTHR32294:SF4">
    <property type="entry name" value="ERROR-PRONE DNA POLYMERASE"/>
    <property type="match status" value="1"/>
</dbReference>
<dbReference type="PANTHER" id="PTHR32294">
    <property type="entry name" value="DNA POLYMERASE III SUBUNIT ALPHA"/>
    <property type="match status" value="1"/>
</dbReference>
<keyword evidence="9" id="KW-0227">DNA damage</keyword>
<evidence type="ECO:0000256" key="12">
    <source>
        <dbReference type="ARBA" id="ARBA00049244"/>
    </source>
</evidence>
<proteinExistence type="inferred from homology"/>
<evidence type="ECO:0000256" key="9">
    <source>
        <dbReference type="ARBA" id="ARBA00022763"/>
    </source>
</evidence>
<dbReference type="Pfam" id="PF14579">
    <property type="entry name" value="HHH_6"/>
    <property type="match status" value="1"/>
</dbReference>
<dbReference type="Pfam" id="PF02811">
    <property type="entry name" value="PHP"/>
    <property type="match status" value="1"/>
</dbReference>
<evidence type="ECO:0000256" key="11">
    <source>
        <dbReference type="ARBA" id="ARBA00023204"/>
    </source>
</evidence>
<dbReference type="SMART" id="SM00481">
    <property type="entry name" value="POLIIIAc"/>
    <property type="match status" value="1"/>
</dbReference>
<dbReference type="EMBL" id="WJIE01000001">
    <property type="protein sequence ID" value="MRG91174.1"/>
    <property type="molecule type" value="Genomic_DNA"/>
</dbReference>
<dbReference type="InterPro" id="IPR004805">
    <property type="entry name" value="DnaE2/DnaE/PolC"/>
</dbReference>
<gene>
    <name evidence="15" type="primary">dnaE</name>
    <name evidence="15" type="ORF">GF068_04455</name>
</gene>
<organism evidence="15 16">
    <name type="scientific">Polyangium spumosum</name>
    <dbReference type="NCBI Taxonomy" id="889282"/>
    <lineage>
        <taxon>Bacteria</taxon>
        <taxon>Pseudomonadati</taxon>
        <taxon>Myxococcota</taxon>
        <taxon>Polyangia</taxon>
        <taxon>Polyangiales</taxon>
        <taxon>Polyangiaceae</taxon>
        <taxon>Polyangium</taxon>
    </lineage>
</organism>
<dbReference type="CDD" id="cd07434">
    <property type="entry name" value="PHP_PolIIIA_DnaE2"/>
    <property type="match status" value="1"/>
</dbReference>
<feature type="region of interest" description="Disordered" evidence="13">
    <location>
        <begin position="1"/>
        <end position="26"/>
    </location>
</feature>
<keyword evidence="10" id="KW-0239">DNA-directed DNA polymerase</keyword>
<dbReference type="GO" id="GO:0003887">
    <property type="term" value="F:DNA-directed DNA polymerase activity"/>
    <property type="evidence" value="ECO:0007669"/>
    <property type="project" value="UniProtKB-KW"/>
</dbReference>
<dbReference type="HAMAP" id="MF_01902">
    <property type="entry name" value="DNApol_error_prone"/>
    <property type="match status" value="1"/>
</dbReference>
<dbReference type="InterPro" id="IPR003141">
    <property type="entry name" value="Pol/His_phosphatase_N"/>
</dbReference>
<accession>A0A6N7PM00</accession>
<keyword evidence="16" id="KW-1185">Reference proteome</keyword>
<keyword evidence="11" id="KW-0234">DNA repair</keyword>
<evidence type="ECO:0000256" key="1">
    <source>
        <dbReference type="ARBA" id="ARBA00004496"/>
    </source>
</evidence>
<dbReference type="Pfam" id="PF17657">
    <property type="entry name" value="DNA_pol3_finger"/>
    <property type="match status" value="1"/>
</dbReference>
<dbReference type="Gene3D" id="3.20.20.140">
    <property type="entry name" value="Metal-dependent hydrolases"/>
    <property type="match status" value="1"/>
</dbReference>
<name>A0A6N7PM00_9BACT</name>
<dbReference type="EC" id="2.7.7.7" evidence="3"/>
<dbReference type="CDD" id="cd04485">
    <property type="entry name" value="DnaE_OBF"/>
    <property type="match status" value="1"/>
</dbReference>
<dbReference type="InterPro" id="IPR016195">
    <property type="entry name" value="Pol/histidinol_Pase-like"/>
</dbReference>
<dbReference type="NCBIfam" id="NF004225">
    <property type="entry name" value="PRK05672.1"/>
    <property type="match status" value="1"/>
</dbReference>
<dbReference type="InterPro" id="IPR004365">
    <property type="entry name" value="NA-bd_OB_tRNA"/>
</dbReference>
<dbReference type="InterPro" id="IPR004013">
    <property type="entry name" value="PHP_dom"/>
</dbReference>
<evidence type="ECO:0000256" key="8">
    <source>
        <dbReference type="ARBA" id="ARBA00022705"/>
    </source>
</evidence>
<keyword evidence="7 15" id="KW-0548">Nucleotidyltransferase</keyword>
<dbReference type="AlphaFoldDB" id="A0A6N7PM00"/>
<evidence type="ECO:0000256" key="13">
    <source>
        <dbReference type="SAM" id="MobiDB-lite"/>
    </source>
</evidence>
<dbReference type="GO" id="GO:0008408">
    <property type="term" value="F:3'-5' exonuclease activity"/>
    <property type="evidence" value="ECO:0007669"/>
    <property type="project" value="InterPro"/>
</dbReference>
<evidence type="ECO:0000256" key="3">
    <source>
        <dbReference type="ARBA" id="ARBA00012417"/>
    </source>
</evidence>
<protein>
    <recommendedName>
        <fullName evidence="4">Error-prone DNA polymerase</fullName>
        <ecNumber evidence="3">2.7.7.7</ecNumber>
    </recommendedName>
</protein>
<evidence type="ECO:0000256" key="7">
    <source>
        <dbReference type="ARBA" id="ARBA00022695"/>
    </source>
</evidence>
<evidence type="ECO:0000313" key="15">
    <source>
        <dbReference type="EMBL" id="MRG91174.1"/>
    </source>
</evidence>
<evidence type="ECO:0000259" key="14">
    <source>
        <dbReference type="SMART" id="SM00481"/>
    </source>
</evidence>
<keyword evidence="6 15" id="KW-0808">Transferase</keyword>
<dbReference type="GO" id="GO:0005737">
    <property type="term" value="C:cytoplasm"/>
    <property type="evidence" value="ECO:0007669"/>
    <property type="project" value="UniProtKB-SubCell"/>
</dbReference>
<dbReference type="GO" id="GO:0006260">
    <property type="term" value="P:DNA replication"/>
    <property type="evidence" value="ECO:0007669"/>
    <property type="project" value="UniProtKB-KW"/>
</dbReference>
<dbReference type="SUPFAM" id="SSF89550">
    <property type="entry name" value="PHP domain-like"/>
    <property type="match status" value="1"/>
</dbReference>
<dbReference type="GO" id="GO:0003676">
    <property type="term" value="F:nucleic acid binding"/>
    <property type="evidence" value="ECO:0007669"/>
    <property type="project" value="InterPro"/>
</dbReference>
<evidence type="ECO:0000256" key="5">
    <source>
        <dbReference type="ARBA" id="ARBA00022490"/>
    </source>
</evidence>
<comment type="caution">
    <text evidence="15">The sequence shown here is derived from an EMBL/GenBank/DDBJ whole genome shotgun (WGS) entry which is preliminary data.</text>
</comment>
<keyword evidence="8" id="KW-0235">DNA replication</keyword>
<evidence type="ECO:0000256" key="2">
    <source>
        <dbReference type="ARBA" id="ARBA00007391"/>
    </source>
</evidence>
<evidence type="ECO:0000256" key="10">
    <source>
        <dbReference type="ARBA" id="ARBA00022932"/>
    </source>
</evidence>